<dbReference type="EMBL" id="CP006585">
    <property type="protein sequence ID" value="AGW15177.1"/>
    <property type="molecule type" value="Genomic_DNA"/>
</dbReference>
<keyword evidence="7 9" id="KW-0811">Translocation</keyword>
<evidence type="ECO:0000256" key="2">
    <source>
        <dbReference type="ARBA" id="ARBA00022448"/>
    </source>
</evidence>
<comment type="similarity">
    <text evidence="9">Belongs to the TatA/E family.</text>
</comment>
<dbReference type="Gene3D" id="1.20.5.3310">
    <property type="match status" value="1"/>
</dbReference>
<dbReference type="STRING" id="1121448.DGI_3500"/>
<evidence type="ECO:0000256" key="1">
    <source>
        <dbReference type="ARBA" id="ARBA00004162"/>
    </source>
</evidence>
<dbReference type="RefSeq" id="WP_021762305.1">
    <property type="nucleotide sequence ID" value="NC_022444.1"/>
</dbReference>
<comment type="subcellular location">
    <subcellularLocation>
        <location evidence="1 9">Cell membrane</location>
        <topology evidence="1 9">Single-pass membrane protein</topology>
    </subcellularLocation>
</comment>
<evidence type="ECO:0000256" key="3">
    <source>
        <dbReference type="ARBA" id="ARBA00022475"/>
    </source>
</evidence>
<evidence type="ECO:0000256" key="4">
    <source>
        <dbReference type="ARBA" id="ARBA00022692"/>
    </source>
</evidence>
<dbReference type="PANTHER" id="PTHR42982">
    <property type="entry name" value="SEC-INDEPENDENT PROTEIN TRANSLOCASE PROTEIN TATA"/>
    <property type="match status" value="1"/>
</dbReference>
<comment type="subunit">
    <text evidence="9">Forms a complex with TatC.</text>
</comment>
<dbReference type="GO" id="GO:0033281">
    <property type="term" value="C:TAT protein transport complex"/>
    <property type="evidence" value="ECO:0007669"/>
    <property type="project" value="UniProtKB-UniRule"/>
</dbReference>
<organism evidence="11 12">
    <name type="scientific">Megalodesulfovibrio gigas (strain ATCC 19364 / DSM 1382 / NCIMB 9332 / VKM B-1759)</name>
    <name type="common">Desulfovibrio gigas</name>
    <dbReference type="NCBI Taxonomy" id="1121448"/>
    <lineage>
        <taxon>Bacteria</taxon>
        <taxon>Pseudomonadati</taxon>
        <taxon>Thermodesulfobacteriota</taxon>
        <taxon>Desulfovibrionia</taxon>
        <taxon>Desulfovibrionales</taxon>
        <taxon>Desulfovibrionaceae</taxon>
        <taxon>Megalodesulfovibrio</taxon>
    </lineage>
</organism>
<evidence type="ECO:0000256" key="10">
    <source>
        <dbReference type="SAM" id="MobiDB-lite"/>
    </source>
</evidence>
<dbReference type="GO" id="GO:0043953">
    <property type="term" value="P:protein transport by the Tat complex"/>
    <property type="evidence" value="ECO:0007669"/>
    <property type="project" value="UniProtKB-UniRule"/>
</dbReference>
<keyword evidence="5 9" id="KW-0653">Protein transport</keyword>
<proteinExistence type="inferred from homology"/>
<comment type="function">
    <text evidence="9">Part of the twin-arginine translocation (Tat) system that transports large folded proteins containing a characteristic twin-arginine motif in their signal peptide across membranes. TatA could form the protein-conducting channel of the Tat system.</text>
</comment>
<dbReference type="Pfam" id="PF02416">
    <property type="entry name" value="TatA_B_E"/>
    <property type="match status" value="1"/>
</dbReference>
<evidence type="ECO:0000256" key="7">
    <source>
        <dbReference type="ARBA" id="ARBA00023010"/>
    </source>
</evidence>
<dbReference type="InterPro" id="IPR006312">
    <property type="entry name" value="TatA/E"/>
</dbReference>
<keyword evidence="3 9" id="KW-1003">Cell membrane</keyword>
<evidence type="ECO:0000256" key="8">
    <source>
        <dbReference type="ARBA" id="ARBA00023136"/>
    </source>
</evidence>
<accession>T2GGH2</accession>
<reference evidence="11 12" key="1">
    <citation type="journal article" date="2013" name="J. Bacteriol.">
        <title>Roles of HynAB and Ech, the only two hydrogenases found in the model sulfate reducer Desulfovibrio gigas.</title>
        <authorList>
            <person name="Morais-Silva F.O."/>
            <person name="Santos C.I."/>
            <person name="Rodrigues R."/>
            <person name="Pereira I.A."/>
            <person name="Rodrigues-Pousada C."/>
        </authorList>
    </citation>
    <scope>NUCLEOTIDE SEQUENCE [LARGE SCALE GENOMIC DNA]</scope>
    <source>
        <strain evidence="12">ATCC 19364 / DSM 1382 / NCIMB 9332 / VKM B-1759</strain>
    </source>
</reference>
<dbReference type="eggNOG" id="COG1826">
    <property type="taxonomic scope" value="Bacteria"/>
</dbReference>
<keyword evidence="12" id="KW-1185">Reference proteome</keyword>
<dbReference type="HAMAP" id="MF_00236">
    <property type="entry name" value="TatA_E"/>
    <property type="match status" value="1"/>
</dbReference>
<dbReference type="NCBIfam" id="TIGR01411">
    <property type="entry name" value="tatAE"/>
    <property type="match status" value="1"/>
</dbReference>
<feature type="compositionally biased region" description="Basic and acidic residues" evidence="10">
    <location>
        <begin position="52"/>
        <end position="71"/>
    </location>
</feature>
<protein>
    <recommendedName>
        <fullName evidence="9">Sec-independent protein translocase protein TatA</fullName>
    </recommendedName>
</protein>
<evidence type="ECO:0000256" key="9">
    <source>
        <dbReference type="HAMAP-Rule" id="MF_00236"/>
    </source>
</evidence>
<feature type="region of interest" description="Disordered" evidence="10">
    <location>
        <begin position="44"/>
        <end position="71"/>
    </location>
</feature>
<keyword evidence="6 9" id="KW-1133">Transmembrane helix</keyword>
<dbReference type="GO" id="GO:0008320">
    <property type="term" value="F:protein transmembrane transporter activity"/>
    <property type="evidence" value="ECO:0007669"/>
    <property type="project" value="UniProtKB-UniRule"/>
</dbReference>
<dbReference type="InterPro" id="IPR003369">
    <property type="entry name" value="TatA/B/E"/>
</dbReference>
<dbReference type="Proteomes" id="UP000016587">
    <property type="component" value="Chromosome"/>
</dbReference>
<gene>
    <name evidence="9" type="primary">tatA</name>
    <name evidence="11" type="ORF">DGI_3500</name>
</gene>
<dbReference type="PANTHER" id="PTHR42982:SF1">
    <property type="entry name" value="SEC-INDEPENDENT PROTEIN TRANSLOCASE PROTEIN TATA"/>
    <property type="match status" value="1"/>
</dbReference>
<keyword evidence="4 9" id="KW-0812">Transmembrane</keyword>
<evidence type="ECO:0000313" key="11">
    <source>
        <dbReference type="EMBL" id="AGW15177.1"/>
    </source>
</evidence>
<evidence type="ECO:0000313" key="12">
    <source>
        <dbReference type="Proteomes" id="UP000016587"/>
    </source>
</evidence>
<feature type="transmembrane region" description="Helical" evidence="9">
    <location>
        <begin position="6"/>
        <end position="23"/>
    </location>
</feature>
<keyword evidence="8 9" id="KW-0472">Membrane</keyword>
<dbReference type="AlphaFoldDB" id="T2GGH2"/>
<dbReference type="HOGENOM" id="CLU_086034_6_0_7"/>
<dbReference type="PATRIC" id="fig|1121448.10.peg.3450"/>
<sequence>MIGGLGIWELILILGIVLVVFGANKLPEIGGGMGKAIRNFKRATSEPDEIDVTPKEKVTEKTDKKDGDKPE</sequence>
<keyword evidence="2 9" id="KW-0813">Transport</keyword>
<name>T2GGH2_MEGG1</name>
<dbReference type="KEGG" id="dgg:DGI_3500"/>
<reference evidence="12" key="2">
    <citation type="submission" date="2013-07" db="EMBL/GenBank/DDBJ databases">
        <authorList>
            <person name="Morais-Silva F.O."/>
            <person name="Rezende A.M."/>
            <person name="Pimentel C."/>
            <person name="Resende D.M."/>
            <person name="Santos C.I."/>
            <person name="Clemente C."/>
            <person name="de Oliveira L.M."/>
            <person name="da Silva S.M."/>
            <person name="Costa D.A."/>
            <person name="Varela-Raposo A."/>
            <person name="Horacio E.C.A."/>
            <person name="Matos M."/>
            <person name="Flores O."/>
            <person name="Ruiz J.C."/>
            <person name="Rodrigues-Pousada C."/>
        </authorList>
    </citation>
    <scope>NUCLEOTIDE SEQUENCE [LARGE SCALE GENOMIC DNA]</scope>
    <source>
        <strain evidence="12">ATCC 19364 / DSM 1382 / NCIMB 9332 / VKM B-1759</strain>
    </source>
</reference>
<evidence type="ECO:0000256" key="5">
    <source>
        <dbReference type="ARBA" id="ARBA00022927"/>
    </source>
</evidence>
<evidence type="ECO:0000256" key="6">
    <source>
        <dbReference type="ARBA" id="ARBA00022989"/>
    </source>
</evidence>